<dbReference type="InterPro" id="IPR016162">
    <property type="entry name" value="Ald_DH_N"/>
</dbReference>
<name>A0A7X6HC86_9MICC</name>
<dbReference type="GO" id="GO:0016620">
    <property type="term" value="F:oxidoreductase activity, acting on the aldehyde or oxo group of donors, NAD or NADP as acceptor"/>
    <property type="evidence" value="ECO:0007669"/>
    <property type="project" value="InterPro"/>
</dbReference>
<dbReference type="Proteomes" id="UP000544090">
    <property type="component" value="Unassembled WGS sequence"/>
</dbReference>
<dbReference type="InterPro" id="IPR016163">
    <property type="entry name" value="Ald_DH_C"/>
</dbReference>
<dbReference type="Gene3D" id="3.40.309.10">
    <property type="entry name" value="Aldehyde Dehydrogenase, Chain A, domain 2"/>
    <property type="match status" value="1"/>
</dbReference>
<dbReference type="RefSeq" id="WP_168484983.1">
    <property type="nucleotide sequence ID" value="NZ_JAAZSQ010000002.1"/>
</dbReference>
<evidence type="ECO:0000256" key="3">
    <source>
        <dbReference type="ARBA" id="ARBA00023027"/>
    </source>
</evidence>
<dbReference type="EMBL" id="JAAZSQ010000002">
    <property type="protein sequence ID" value="NKX53654.1"/>
    <property type="molecule type" value="Genomic_DNA"/>
</dbReference>
<evidence type="ECO:0000256" key="2">
    <source>
        <dbReference type="ARBA" id="ARBA00023002"/>
    </source>
</evidence>
<keyword evidence="2" id="KW-0560">Oxidoreductase</keyword>
<sequence length="487" mass="50908">MTITRDLIINGKHVPAASGKTTEDLNPYTGTTYATVAAAGTEDVTRAVDAADAAAEAWAAAPPSARARIFLKAADILESRTDEGAALMAQEVGGVRPWAEFNLHLAADIMRSAAAATTAPQGEVLATNLPGKYSLGLRQPFGVVAAISPWNAPFILGTRAIAIPLAVGNTVVMKPSEDAPLSCGLFIADALLEAGIPEGVLNVVTNAREDANEVVGALISDSRVRCVNFTGSTKVGRIIGTLAAQNLKPAVLELGGKNSLVVLKDADIEYAASAATFGAFMNAGQICMSVDRVLVDRAVADDFTARFTEKVAKLPTGDPNDPRTFIGPQVNQAAADRQYGLIDDAVAKGATVTTGGQRLQNAVVPATVLTGITDQMRIFEEEIFGSATTVLPVDGPEEAVQLANNTNYGLTAGVITENLSEGIEVAQRLRTGIVHVNDQPVADEPMAPFGGIKESGYGKFGGQAGINSFTELRWVTVQHKGHAQYPF</sequence>
<dbReference type="FunFam" id="3.40.605.10:FF:000007">
    <property type="entry name" value="NAD/NADP-dependent betaine aldehyde dehydrogenase"/>
    <property type="match status" value="1"/>
</dbReference>
<gene>
    <name evidence="5" type="ORF">HGG74_03675</name>
</gene>
<dbReference type="Pfam" id="PF00171">
    <property type="entry name" value="Aldedh"/>
    <property type="match status" value="1"/>
</dbReference>
<dbReference type="AlphaFoldDB" id="A0A7X6HC86"/>
<protein>
    <submittedName>
        <fullName evidence="5">Aldehyde dehydrogenase family protein</fullName>
    </submittedName>
</protein>
<keyword evidence="6" id="KW-1185">Reference proteome</keyword>
<organism evidence="5 6">
    <name type="scientific">Arthrobacter mobilis</name>
    <dbReference type="NCBI Taxonomy" id="2724944"/>
    <lineage>
        <taxon>Bacteria</taxon>
        <taxon>Bacillati</taxon>
        <taxon>Actinomycetota</taxon>
        <taxon>Actinomycetes</taxon>
        <taxon>Micrococcales</taxon>
        <taxon>Micrococcaceae</taxon>
        <taxon>Arthrobacter</taxon>
    </lineage>
</organism>
<evidence type="ECO:0000313" key="5">
    <source>
        <dbReference type="EMBL" id="NKX53654.1"/>
    </source>
</evidence>
<keyword evidence="3" id="KW-0520">NAD</keyword>
<reference evidence="5 6" key="1">
    <citation type="submission" date="2020-04" db="EMBL/GenBank/DDBJ databases">
        <title>Arthrobacter sp. nov.</title>
        <authorList>
            <person name="Liu S."/>
        </authorList>
    </citation>
    <scope>NUCLEOTIDE SEQUENCE [LARGE SCALE GENOMIC DNA]</scope>
    <source>
        <strain evidence="5 6">E918</strain>
    </source>
</reference>
<dbReference type="InterPro" id="IPR016161">
    <property type="entry name" value="Ald_DH/histidinol_DH"/>
</dbReference>
<dbReference type="PANTHER" id="PTHR42986:SF1">
    <property type="entry name" value="BENZALDEHYDE DEHYDROGENASE YFMT"/>
    <property type="match status" value="1"/>
</dbReference>
<accession>A0A7X6HC86</accession>
<dbReference type="SUPFAM" id="SSF53720">
    <property type="entry name" value="ALDH-like"/>
    <property type="match status" value="1"/>
</dbReference>
<evidence type="ECO:0000259" key="4">
    <source>
        <dbReference type="Pfam" id="PF00171"/>
    </source>
</evidence>
<evidence type="ECO:0000256" key="1">
    <source>
        <dbReference type="ARBA" id="ARBA00009986"/>
    </source>
</evidence>
<dbReference type="InterPro" id="IPR015590">
    <property type="entry name" value="Aldehyde_DH_dom"/>
</dbReference>
<feature type="domain" description="Aldehyde dehydrogenase" evidence="4">
    <location>
        <begin position="16"/>
        <end position="475"/>
    </location>
</feature>
<dbReference type="Gene3D" id="3.40.605.10">
    <property type="entry name" value="Aldehyde Dehydrogenase, Chain A, domain 1"/>
    <property type="match status" value="1"/>
</dbReference>
<comment type="similarity">
    <text evidence="1">Belongs to the aldehyde dehydrogenase family.</text>
</comment>
<dbReference type="PANTHER" id="PTHR42986">
    <property type="entry name" value="BENZALDEHYDE DEHYDROGENASE YFMT"/>
    <property type="match status" value="1"/>
</dbReference>
<comment type="caution">
    <text evidence="5">The sequence shown here is derived from an EMBL/GenBank/DDBJ whole genome shotgun (WGS) entry which is preliminary data.</text>
</comment>
<dbReference type="FunFam" id="3.40.309.10:FF:000009">
    <property type="entry name" value="Aldehyde dehydrogenase A"/>
    <property type="match status" value="1"/>
</dbReference>
<proteinExistence type="inferred from homology"/>
<evidence type="ECO:0000313" key="6">
    <source>
        <dbReference type="Proteomes" id="UP000544090"/>
    </source>
</evidence>